<dbReference type="Proteomes" id="UP000024635">
    <property type="component" value="Unassembled WGS sequence"/>
</dbReference>
<sequence length="84" mass="9450">MAASSIRAADRCGGLVGADSLYLSMLQPQRLYESANHSAAAYLLSRSQPTWPPQCTVNKQVETSLYEEHWFSLHIDMFTRVNKC</sequence>
<keyword evidence="2" id="KW-1185">Reference proteome</keyword>
<proteinExistence type="predicted"/>
<dbReference type="EMBL" id="JARK01001434">
    <property type="protein sequence ID" value="EYC02739.1"/>
    <property type="molecule type" value="Genomic_DNA"/>
</dbReference>
<evidence type="ECO:0000313" key="1">
    <source>
        <dbReference type="EMBL" id="EYC02739.1"/>
    </source>
</evidence>
<dbReference type="AlphaFoldDB" id="A0A016TIF0"/>
<accession>A0A016TIF0</accession>
<name>A0A016TIF0_9BILA</name>
<gene>
    <name evidence="1" type="primary">Acey_s0098.g3098</name>
    <name evidence="1" type="ORF">Y032_0098g3098</name>
</gene>
<comment type="caution">
    <text evidence="1">The sequence shown here is derived from an EMBL/GenBank/DDBJ whole genome shotgun (WGS) entry which is preliminary data.</text>
</comment>
<evidence type="ECO:0000313" key="2">
    <source>
        <dbReference type="Proteomes" id="UP000024635"/>
    </source>
</evidence>
<protein>
    <submittedName>
        <fullName evidence="1">Uncharacterized protein</fullName>
    </submittedName>
</protein>
<organism evidence="1 2">
    <name type="scientific">Ancylostoma ceylanicum</name>
    <dbReference type="NCBI Taxonomy" id="53326"/>
    <lineage>
        <taxon>Eukaryota</taxon>
        <taxon>Metazoa</taxon>
        <taxon>Ecdysozoa</taxon>
        <taxon>Nematoda</taxon>
        <taxon>Chromadorea</taxon>
        <taxon>Rhabditida</taxon>
        <taxon>Rhabditina</taxon>
        <taxon>Rhabditomorpha</taxon>
        <taxon>Strongyloidea</taxon>
        <taxon>Ancylostomatidae</taxon>
        <taxon>Ancylostomatinae</taxon>
        <taxon>Ancylostoma</taxon>
    </lineage>
</organism>
<reference evidence="2" key="1">
    <citation type="journal article" date="2015" name="Nat. Genet.">
        <title>The genome and transcriptome of the zoonotic hookworm Ancylostoma ceylanicum identify infection-specific gene families.</title>
        <authorList>
            <person name="Schwarz E.M."/>
            <person name="Hu Y."/>
            <person name="Antoshechkin I."/>
            <person name="Miller M.M."/>
            <person name="Sternberg P.W."/>
            <person name="Aroian R.V."/>
        </authorList>
    </citation>
    <scope>NUCLEOTIDE SEQUENCE</scope>
    <source>
        <strain evidence="2">HY135</strain>
    </source>
</reference>